<dbReference type="SUPFAM" id="SSF81660">
    <property type="entry name" value="Metal cation-transporting ATPase, ATP-binding domain N"/>
    <property type="match status" value="1"/>
</dbReference>
<feature type="domain" description="Cation-transporting P-type ATPase N-terminal" evidence="10">
    <location>
        <begin position="102"/>
        <end position="175"/>
    </location>
</feature>
<dbReference type="SFLD" id="SFLDG00002">
    <property type="entry name" value="C1.7:_P-type_atpase_like"/>
    <property type="match status" value="1"/>
</dbReference>
<keyword evidence="7 9" id="KW-1133">Transmembrane helix</keyword>
<dbReference type="Pfam" id="PF00690">
    <property type="entry name" value="Cation_ATPase_N"/>
    <property type="match status" value="1"/>
</dbReference>
<keyword evidence="4" id="KW-0547">Nucleotide-binding</keyword>
<dbReference type="InterPro" id="IPR023298">
    <property type="entry name" value="ATPase_P-typ_TM_dom_sf"/>
</dbReference>
<dbReference type="SFLD" id="SFLDF00027">
    <property type="entry name" value="p-type_atpase"/>
    <property type="match status" value="1"/>
</dbReference>
<feature type="transmembrane region" description="Helical" evidence="9">
    <location>
        <begin position="1032"/>
        <end position="1051"/>
    </location>
</feature>
<evidence type="ECO:0000256" key="4">
    <source>
        <dbReference type="ARBA" id="ARBA00022741"/>
    </source>
</evidence>
<dbReference type="NCBIfam" id="TIGR01494">
    <property type="entry name" value="ATPase_P-type"/>
    <property type="match status" value="2"/>
</dbReference>
<evidence type="ECO:0000256" key="7">
    <source>
        <dbReference type="ARBA" id="ARBA00022989"/>
    </source>
</evidence>
<dbReference type="GO" id="GO:0005391">
    <property type="term" value="F:P-type sodium:potassium-exchanging transporter activity"/>
    <property type="evidence" value="ECO:0007669"/>
    <property type="project" value="TreeGrafter"/>
</dbReference>
<dbReference type="InterPro" id="IPR006068">
    <property type="entry name" value="ATPase_P-typ_cation-transptr_C"/>
</dbReference>
<evidence type="ECO:0000313" key="11">
    <source>
        <dbReference type="EMBL" id="ODV74431.1"/>
    </source>
</evidence>
<keyword evidence="8 9" id="KW-0472">Membrane</keyword>
<dbReference type="GO" id="GO:0030007">
    <property type="term" value="P:intracellular potassium ion homeostasis"/>
    <property type="evidence" value="ECO:0007669"/>
    <property type="project" value="TreeGrafter"/>
</dbReference>
<evidence type="ECO:0000256" key="8">
    <source>
        <dbReference type="ARBA" id="ARBA00023136"/>
    </source>
</evidence>
<feature type="transmembrane region" description="Helical" evidence="9">
    <location>
        <begin position="394"/>
        <end position="419"/>
    </location>
</feature>
<dbReference type="Gene3D" id="1.20.1110.10">
    <property type="entry name" value="Calcium-transporting ATPase, transmembrane domain"/>
    <property type="match status" value="1"/>
</dbReference>
<dbReference type="Pfam" id="PF08282">
    <property type="entry name" value="Hydrolase_3"/>
    <property type="match status" value="1"/>
</dbReference>
<dbReference type="PRINTS" id="PR00119">
    <property type="entry name" value="CATATPASE"/>
</dbReference>
<dbReference type="Proteomes" id="UP000094389">
    <property type="component" value="Unassembled WGS sequence"/>
</dbReference>
<keyword evidence="12" id="KW-1185">Reference proteome</keyword>
<dbReference type="GO" id="GO:0036376">
    <property type="term" value="P:sodium ion export across plasma membrane"/>
    <property type="evidence" value="ECO:0007669"/>
    <property type="project" value="TreeGrafter"/>
</dbReference>
<evidence type="ECO:0000256" key="1">
    <source>
        <dbReference type="ARBA" id="ARBA00004651"/>
    </source>
</evidence>
<dbReference type="Gene3D" id="3.40.1110.10">
    <property type="entry name" value="Calcium-transporting ATPase, cytoplasmic domain N"/>
    <property type="match status" value="1"/>
</dbReference>
<dbReference type="AlphaFoldDB" id="A0A1E4S4L0"/>
<feature type="transmembrane region" description="Helical" evidence="9">
    <location>
        <begin position="151"/>
        <end position="177"/>
    </location>
</feature>
<dbReference type="EMBL" id="KV453928">
    <property type="protein sequence ID" value="ODV74431.1"/>
    <property type="molecule type" value="Genomic_DNA"/>
</dbReference>
<dbReference type="InterPro" id="IPR036412">
    <property type="entry name" value="HAD-like_sf"/>
</dbReference>
<gene>
    <name evidence="11" type="ORF">CYBJADRAFT_161850</name>
</gene>
<dbReference type="PANTHER" id="PTHR43294:SF21">
    <property type="entry name" value="CATION TRANSPORTING ATPASE"/>
    <property type="match status" value="1"/>
</dbReference>
<feature type="transmembrane region" description="Helical" evidence="9">
    <location>
        <begin position="899"/>
        <end position="927"/>
    </location>
</feature>
<protein>
    <submittedName>
        <fullName evidence="11">K, P-type ATPase</fullName>
    </submittedName>
</protein>
<keyword evidence="5" id="KW-0067">ATP-binding</keyword>
<dbReference type="GeneID" id="30988039"/>
<dbReference type="InterPro" id="IPR044492">
    <property type="entry name" value="P_typ_ATPase_HD_dom"/>
</dbReference>
<dbReference type="STRING" id="983966.A0A1E4S4L0"/>
<dbReference type="OrthoDB" id="158672at2759"/>
<dbReference type="PANTHER" id="PTHR43294">
    <property type="entry name" value="SODIUM/POTASSIUM-TRANSPORTING ATPASE SUBUNIT ALPHA"/>
    <property type="match status" value="1"/>
</dbReference>
<proteinExistence type="predicted"/>
<dbReference type="PRINTS" id="PR00121">
    <property type="entry name" value="NAKATPASE"/>
</dbReference>
<dbReference type="Gene3D" id="2.70.150.10">
    <property type="entry name" value="Calcium-transporting ATPase, cytoplasmic transduction domain A"/>
    <property type="match status" value="1"/>
</dbReference>
<sequence length="1069" mass="118276">MSESLCKFETSDSTEEDIKAGSHVAVQFDSSVNIGGRAPRPALSRHLSVSSTVSSLDIRKHVEPQVALPPIFKTLSYKVDDETEALERSQLDKSARSFKQNTWHCQSAADVARSLSTDLKNGLCDAQYREHCKEFGANVLSPPRTNWLKKIIVYFFGGFGLLLMVGGILCCICWKPLGNPNPSLSNLVLGVVLLMVFLLQAFFNFWQDFSSSQVMKSINSMIPSTVPAIRNGLFTTCEAKDLVPGDLILIKNGDRLPADVRFVSSESSEFSFDRSILTGESKPIHATVKADSKDSNYLESCSIGLQGTFCVGGSGCGLVVATGDNTVFGQIARLSSDPKKGTSPLQRDIIRFVVCIVLVMLILLVIVCIVWGAYLRKHYPEWINVPELIVDLVSVFVSFIPEGLPIALTTCLMITAGVMKKNKILCKSLNIVETLGSVSVLCSDKTGTLTKNKMSVVSHTVGCAILDPQACTKGQWKVSQLSKLCNSSVFDPTTLSRPLNERVISGNATDQAIYRFGYELSEEDMPMQLKSEISFNSSNKFMVRLYEDGSELEFMIKGAPDILINKCSKILTADGDVLPLTVEHLRCVDMIQDKWASEGQRVVLLAYKKLSYSRFSSCGFSSKETTDTLLSESQDLILAGLVGIADPPKDDILDVVTTLHNAGIRVNMVTGDMEPTAIAIARMCGIVTHTTINTMETLDPQFEMVNCRLSERRVIDEAISIRSGDLNNLNDNQWEHLTCFAEIVFSRTTPEQKLKIVEEFQKRSHVVAMTGDGVNDAPSLRQADVGIAMAEGSDIAKESADLVLLDSFSSIVMALKYGRLVFENLRKTIAYLLPAGTFAELWAVLFNVLFGAPQMLSSFCMIMISCLTDCGSAITLAYEKPEKQLLLKKPRSITGETIVDWKLLLNFYFIVGTYDTFVAMMMSFLYYQEHGVPFSALVMSFGQYPDGIDSEKVARLLSTASSIYFVTLVILQLFNLMCVRTRTASVFHQSPIHGETKNLAMIPAMCFALGVTFFFNYIPWFQQNIGTGVVPWKNYLIACAFGALLMIWDELRKYNNRMRPSSFLAKIAW</sequence>
<dbReference type="InterPro" id="IPR008250">
    <property type="entry name" value="ATPase_P-typ_transduc_dom_A_sf"/>
</dbReference>
<dbReference type="SUPFAM" id="SSF56784">
    <property type="entry name" value="HAD-like"/>
    <property type="match status" value="1"/>
</dbReference>
<dbReference type="RefSeq" id="XP_020071470.1">
    <property type="nucleotide sequence ID" value="XM_020213643.1"/>
</dbReference>
<comment type="subcellular location">
    <subcellularLocation>
        <location evidence="1">Cell membrane</location>
        <topology evidence="1">Multi-pass membrane protein</topology>
    </subcellularLocation>
</comment>
<feature type="transmembrane region" description="Helical" evidence="9">
    <location>
        <begin position="999"/>
        <end position="1020"/>
    </location>
</feature>
<dbReference type="GO" id="GO:0006883">
    <property type="term" value="P:intracellular sodium ion homeostasis"/>
    <property type="evidence" value="ECO:0007669"/>
    <property type="project" value="TreeGrafter"/>
</dbReference>
<evidence type="ECO:0000259" key="10">
    <source>
        <dbReference type="SMART" id="SM00831"/>
    </source>
</evidence>
<feature type="transmembrane region" description="Helical" evidence="9">
    <location>
        <begin position="829"/>
        <end position="850"/>
    </location>
</feature>
<evidence type="ECO:0000256" key="9">
    <source>
        <dbReference type="SAM" id="Phobius"/>
    </source>
</evidence>
<dbReference type="InterPro" id="IPR001757">
    <property type="entry name" value="P_typ_ATPase"/>
</dbReference>
<evidence type="ECO:0000256" key="5">
    <source>
        <dbReference type="ARBA" id="ARBA00022840"/>
    </source>
</evidence>
<keyword evidence="3 9" id="KW-0812">Transmembrane</keyword>
<dbReference type="GO" id="GO:1902600">
    <property type="term" value="P:proton transmembrane transport"/>
    <property type="evidence" value="ECO:0007669"/>
    <property type="project" value="TreeGrafter"/>
</dbReference>
<dbReference type="Pfam" id="PF00689">
    <property type="entry name" value="Cation_ATPase_C"/>
    <property type="match status" value="1"/>
</dbReference>
<dbReference type="SFLD" id="SFLDS00003">
    <property type="entry name" value="Haloacid_Dehalogenase"/>
    <property type="match status" value="1"/>
</dbReference>
<dbReference type="SUPFAM" id="SSF81653">
    <property type="entry name" value="Calcium ATPase, transduction domain A"/>
    <property type="match status" value="1"/>
</dbReference>
<dbReference type="SMART" id="SM00831">
    <property type="entry name" value="Cation_ATPase_N"/>
    <property type="match status" value="1"/>
</dbReference>
<feature type="transmembrane region" description="Helical" evidence="9">
    <location>
        <begin position="856"/>
        <end position="878"/>
    </location>
</feature>
<feature type="transmembrane region" description="Helical" evidence="9">
    <location>
        <begin position="183"/>
        <end position="206"/>
    </location>
</feature>
<feature type="transmembrane region" description="Helical" evidence="9">
    <location>
        <begin position="349"/>
        <end position="374"/>
    </location>
</feature>
<dbReference type="Pfam" id="PF00122">
    <property type="entry name" value="E1-E2_ATPase"/>
    <property type="match status" value="1"/>
</dbReference>
<accession>A0A1E4S4L0</accession>
<dbReference type="InterPro" id="IPR050510">
    <property type="entry name" value="Cation_transp_ATPase_P-type"/>
</dbReference>
<dbReference type="OMA" id="QQPPIFN"/>
<dbReference type="GO" id="GO:0005524">
    <property type="term" value="F:ATP binding"/>
    <property type="evidence" value="ECO:0007669"/>
    <property type="project" value="UniProtKB-KW"/>
</dbReference>
<keyword evidence="6" id="KW-1278">Translocase</keyword>
<dbReference type="PROSITE" id="PS00154">
    <property type="entry name" value="ATPASE_E1_E2"/>
    <property type="match status" value="1"/>
</dbReference>
<evidence type="ECO:0000313" key="12">
    <source>
        <dbReference type="Proteomes" id="UP000094389"/>
    </source>
</evidence>
<evidence type="ECO:0000256" key="2">
    <source>
        <dbReference type="ARBA" id="ARBA00022475"/>
    </source>
</evidence>
<dbReference type="InterPro" id="IPR018303">
    <property type="entry name" value="ATPase_P-typ_P_site"/>
</dbReference>
<feature type="transmembrane region" description="Helical" evidence="9">
    <location>
        <begin position="956"/>
        <end position="978"/>
    </location>
</feature>
<dbReference type="InterPro" id="IPR004014">
    <property type="entry name" value="ATPase_P-typ_cation-transptr_N"/>
</dbReference>
<evidence type="ECO:0000256" key="6">
    <source>
        <dbReference type="ARBA" id="ARBA00022967"/>
    </source>
</evidence>
<organism evidence="11 12">
    <name type="scientific">Cyberlindnera jadinii (strain ATCC 18201 / CBS 1600 / BCRC 20928 / JCM 3617 / NBRC 0987 / NRRL Y-1542)</name>
    <name type="common">Torula yeast</name>
    <name type="synonym">Candida utilis</name>
    <dbReference type="NCBI Taxonomy" id="983966"/>
    <lineage>
        <taxon>Eukaryota</taxon>
        <taxon>Fungi</taxon>
        <taxon>Dikarya</taxon>
        <taxon>Ascomycota</taxon>
        <taxon>Saccharomycotina</taxon>
        <taxon>Saccharomycetes</taxon>
        <taxon>Phaffomycetales</taxon>
        <taxon>Phaffomycetaceae</taxon>
        <taxon>Cyberlindnera</taxon>
    </lineage>
</organism>
<dbReference type="Gene3D" id="3.40.50.1000">
    <property type="entry name" value="HAD superfamily/HAD-like"/>
    <property type="match status" value="1"/>
</dbReference>
<dbReference type="Pfam" id="PF13246">
    <property type="entry name" value="Cation_ATPase"/>
    <property type="match status" value="1"/>
</dbReference>
<keyword evidence="2" id="KW-1003">Cell membrane</keyword>
<dbReference type="GO" id="GO:0005886">
    <property type="term" value="C:plasma membrane"/>
    <property type="evidence" value="ECO:0007669"/>
    <property type="project" value="UniProtKB-SubCell"/>
</dbReference>
<name>A0A1E4S4L0_CYBJN</name>
<dbReference type="InterPro" id="IPR059000">
    <property type="entry name" value="ATPase_P-type_domA"/>
</dbReference>
<dbReference type="SUPFAM" id="SSF81665">
    <property type="entry name" value="Calcium ATPase, transmembrane domain M"/>
    <property type="match status" value="1"/>
</dbReference>
<dbReference type="InterPro" id="IPR023299">
    <property type="entry name" value="ATPase_P-typ_cyto_dom_N"/>
</dbReference>
<dbReference type="InterPro" id="IPR023214">
    <property type="entry name" value="HAD_sf"/>
</dbReference>
<dbReference type="GO" id="GO:1990573">
    <property type="term" value="P:potassium ion import across plasma membrane"/>
    <property type="evidence" value="ECO:0007669"/>
    <property type="project" value="TreeGrafter"/>
</dbReference>
<dbReference type="GO" id="GO:0016887">
    <property type="term" value="F:ATP hydrolysis activity"/>
    <property type="evidence" value="ECO:0007669"/>
    <property type="project" value="InterPro"/>
</dbReference>
<evidence type="ECO:0000256" key="3">
    <source>
        <dbReference type="ARBA" id="ARBA00022692"/>
    </source>
</evidence>
<reference evidence="11 12" key="1">
    <citation type="journal article" date="2016" name="Proc. Natl. Acad. Sci. U.S.A.">
        <title>Comparative genomics of biotechnologically important yeasts.</title>
        <authorList>
            <person name="Riley R."/>
            <person name="Haridas S."/>
            <person name="Wolfe K.H."/>
            <person name="Lopes M.R."/>
            <person name="Hittinger C.T."/>
            <person name="Goeker M."/>
            <person name="Salamov A.A."/>
            <person name="Wisecaver J.H."/>
            <person name="Long T.M."/>
            <person name="Calvey C.H."/>
            <person name="Aerts A.L."/>
            <person name="Barry K.W."/>
            <person name="Choi C."/>
            <person name="Clum A."/>
            <person name="Coughlan A.Y."/>
            <person name="Deshpande S."/>
            <person name="Douglass A.P."/>
            <person name="Hanson S.J."/>
            <person name="Klenk H.-P."/>
            <person name="LaButti K.M."/>
            <person name="Lapidus A."/>
            <person name="Lindquist E.A."/>
            <person name="Lipzen A.M."/>
            <person name="Meier-Kolthoff J.P."/>
            <person name="Ohm R.A."/>
            <person name="Otillar R.P."/>
            <person name="Pangilinan J.L."/>
            <person name="Peng Y."/>
            <person name="Rokas A."/>
            <person name="Rosa C.A."/>
            <person name="Scheuner C."/>
            <person name="Sibirny A.A."/>
            <person name="Slot J.C."/>
            <person name="Stielow J.B."/>
            <person name="Sun H."/>
            <person name="Kurtzman C.P."/>
            <person name="Blackwell M."/>
            <person name="Grigoriev I.V."/>
            <person name="Jeffries T.W."/>
        </authorList>
    </citation>
    <scope>NUCLEOTIDE SEQUENCE [LARGE SCALE GENOMIC DNA]</scope>
    <source>
        <strain evidence="12">ATCC 18201 / CBS 1600 / BCRC 20928 / JCM 3617 / NBRC 0987 / NRRL Y-1542</strain>
    </source>
</reference>